<dbReference type="InterPro" id="IPR011989">
    <property type="entry name" value="ARM-like"/>
</dbReference>
<dbReference type="PANTHER" id="PTHR45976">
    <property type="entry name" value="ARMADILLO SEGMENT POLARITY PROTEIN"/>
    <property type="match status" value="1"/>
</dbReference>
<feature type="non-terminal residue" evidence="1">
    <location>
        <position position="210"/>
    </location>
</feature>
<dbReference type="InterPro" id="IPR013284">
    <property type="entry name" value="Beta-catenin"/>
</dbReference>
<dbReference type="Proteomes" id="UP000681720">
    <property type="component" value="Unassembled WGS sequence"/>
</dbReference>
<dbReference type="GO" id="GO:0007155">
    <property type="term" value="P:cell adhesion"/>
    <property type="evidence" value="ECO:0007669"/>
    <property type="project" value="InterPro"/>
</dbReference>
<dbReference type="Gene3D" id="1.25.10.10">
    <property type="entry name" value="Leucine-rich Repeat Variant"/>
    <property type="match status" value="1"/>
</dbReference>
<evidence type="ECO:0000313" key="3">
    <source>
        <dbReference type="Proteomes" id="UP000681967"/>
    </source>
</evidence>
<evidence type="ECO:0000313" key="1">
    <source>
        <dbReference type="EMBL" id="CAF5110265.1"/>
    </source>
</evidence>
<name>A0A8S3F902_9BILA</name>
<dbReference type="EMBL" id="CAJOBH010241299">
    <property type="protein sequence ID" value="CAF5110265.1"/>
    <property type="molecule type" value="Genomic_DNA"/>
</dbReference>
<sequence>LINALLDTFTKDIGDGKIVFALANLFHSISQQQEGLRAILDCGGISRLIPILDSSDNTVNYVITALHNFLTVLQEQAAHEIERCDGIQKFINLLERSNDKLLTLVSDSLLKMSNYNVKAKMYIQNNEKCIQRLLYIFDASKYDKLLLTISKLLPIISSGNELIKRIILQLNGLNIFEKHLRTTKSIRIRHNCLITIRNISNQATRMVRNR</sequence>
<organism evidence="1 3">
    <name type="scientific">Rotaria magnacalcarata</name>
    <dbReference type="NCBI Taxonomy" id="392030"/>
    <lineage>
        <taxon>Eukaryota</taxon>
        <taxon>Metazoa</taxon>
        <taxon>Spiralia</taxon>
        <taxon>Gnathifera</taxon>
        <taxon>Rotifera</taxon>
        <taxon>Eurotatoria</taxon>
        <taxon>Bdelloidea</taxon>
        <taxon>Philodinida</taxon>
        <taxon>Philodinidae</taxon>
        <taxon>Rotaria</taxon>
    </lineage>
</organism>
<protein>
    <submittedName>
        <fullName evidence="1">Uncharacterized protein</fullName>
    </submittedName>
</protein>
<accession>A0A8S3F902</accession>
<dbReference type="EMBL" id="CAJOBJ010341410">
    <property type="protein sequence ID" value="CAF5195481.1"/>
    <property type="molecule type" value="Genomic_DNA"/>
</dbReference>
<dbReference type="Proteomes" id="UP000681967">
    <property type="component" value="Unassembled WGS sequence"/>
</dbReference>
<proteinExistence type="predicted"/>
<reference evidence="1" key="1">
    <citation type="submission" date="2021-02" db="EMBL/GenBank/DDBJ databases">
        <authorList>
            <person name="Nowell W R."/>
        </authorList>
    </citation>
    <scope>NUCLEOTIDE SEQUENCE</scope>
</reference>
<dbReference type="SMART" id="SM00185">
    <property type="entry name" value="ARM"/>
    <property type="match status" value="3"/>
</dbReference>
<gene>
    <name evidence="1" type="ORF">BYL167_LOCUS65587</name>
    <name evidence="2" type="ORF">GIL414_LOCUS74697</name>
</gene>
<dbReference type="InterPro" id="IPR016024">
    <property type="entry name" value="ARM-type_fold"/>
</dbReference>
<dbReference type="SUPFAM" id="SSF48371">
    <property type="entry name" value="ARM repeat"/>
    <property type="match status" value="1"/>
</dbReference>
<comment type="caution">
    <text evidence="1">The sequence shown here is derived from an EMBL/GenBank/DDBJ whole genome shotgun (WGS) entry which is preliminary data.</text>
</comment>
<evidence type="ECO:0000313" key="2">
    <source>
        <dbReference type="EMBL" id="CAF5195481.1"/>
    </source>
</evidence>
<dbReference type="InterPro" id="IPR000225">
    <property type="entry name" value="Armadillo"/>
</dbReference>
<dbReference type="AlphaFoldDB" id="A0A8S3F902"/>
<dbReference type="GO" id="GO:0045296">
    <property type="term" value="F:cadherin binding"/>
    <property type="evidence" value="ECO:0007669"/>
    <property type="project" value="InterPro"/>
</dbReference>